<accession>A0ABD3NUK4</accession>
<protein>
    <submittedName>
        <fullName evidence="2">Uncharacterized protein</fullName>
    </submittedName>
</protein>
<feature type="region of interest" description="Disordered" evidence="1">
    <location>
        <begin position="30"/>
        <end position="55"/>
    </location>
</feature>
<evidence type="ECO:0000313" key="2">
    <source>
        <dbReference type="EMBL" id="KAL3779383.1"/>
    </source>
</evidence>
<dbReference type="Proteomes" id="UP001530400">
    <property type="component" value="Unassembled WGS sequence"/>
</dbReference>
<sequence length="78" mass="9231">MPTTLEQLQYETEAAAASYTNQLKEIKRENEQLKRPIKKLEDSQRQSEQQKLKSQKLLEESCKEYEELLAQEKDEVTD</sequence>
<evidence type="ECO:0000313" key="3">
    <source>
        <dbReference type="Proteomes" id="UP001530400"/>
    </source>
</evidence>
<dbReference type="AlphaFoldDB" id="A0ABD3NUK4"/>
<proteinExistence type="predicted"/>
<gene>
    <name evidence="2" type="ORF">ACHAWO_011218</name>
</gene>
<reference evidence="2 3" key="1">
    <citation type="submission" date="2024-10" db="EMBL/GenBank/DDBJ databases">
        <title>Updated reference genomes for cyclostephanoid diatoms.</title>
        <authorList>
            <person name="Roberts W.R."/>
            <person name="Alverson A.J."/>
        </authorList>
    </citation>
    <scope>NUCLEOTIDE SEQUENCE [LARGE SCALE GENOMIC DNA]</scope>
    <source>
        <strain evidence="2 3">AJA010-31</strain>
    </source>
</reference>
<name>A0ABD3NUK4_9STRA</name>
<organism evidence="2 3">
    <name type="scientific">Cyclotella atomus</name>
    <dbReference type="NCBI Taxonomy" id="382360"/>
    <lineage>
        <taxon>Eukaryota</taxon>
        <taxon>Sar</taxon>
        <taxon>Stramenopiles</taxon>
        <taxon>Ochrophyta</taxon>
        <taxon>Bacillariophyta</taxon>
        <taxon>Coscinodiscophyceae</taxon>
        <taxon>Thalassiosirophycidae</taxon>
        <taxon>Stephanodiscales</taxon>
        <taxon>Stephanodiscaceae</taxon>
        <taxon>Cyclotella</taxon>
    </lineage>
</organism>
<evidence type="ECO:0000256" key="1">
    <source>
        <dbReference type="SAM" id="MobiDB-lite"/>
    </source>
</evidence>
<dbReference type="EMBL" id="JALLPJ020000936">
    <property type="protein sequence ID" value="KAL3779383.1"/>
    <property type="molecule type" value="Genomic_DNA"/>
</dbReference>
<keyword evidence="3" id="KW-1185">Reference proteome</keyword>
<comment type="caution">
    <text evidence="2">The sequence shown here is derived from an EMBL/GenBank/DDBJ whole genome shotgun (WGS) entry which is preliminary data.</text>
</comment>